<dbReference type="Gene3D" id="1.10.150.20">
    <property type="entry name" value="5' to 3' exonuclease, C-terminal subdomain"/>
    <property type="match status" value="1"/>
</dbReference>
<dbReference type="InterPro" id="IPR043502">
    <property type="entry name" value="DNA/RNA_pol_sf"/>
</dbReference>
<dbReference type="GO" id="GO:0003887">
    <property type="term" value="F:DNA-directed DNA polymerase activity"/>
    <property type="evidence" value="ECO:0007669"/>
    <property type="project" value="UniProtKB-KW"/>
</dbReference>
<evidence type="ECO:0000256" key="5">
    <source>
        <dbReference type="ARBA" id="ARBA00023236"/>
    </source>
</evidence>
<keyword evidence="2" id="KW-0227">DNA damage</keyword>
<dbReference type="RefSeq" id="WP_008951131.1">
    <property type="nucleotide sequence ID" value="NZ_AHTH01000040.1"/>
</dbReference>
<dbReference type="InterPro" id="IPR024728">
    <property type="entry name" value="PolY_HhH_motif"/>
</dbReference>
<dbReference type="EMBL" id="AHTH01000040">
    <property type="protein sequence ID" value="EHR40293.1"/>
    <property type="molecule type" value="Genomic_DNA"/>
</dbReference>
<keyword evidence="4" id="KW-0234">DNA repair</keyword>
<keyword evidence="7" id="KW-0548">Nucleotidyltransferase</keyword>
<dbReference type="Gene3D" id="3.30.1490.100">
    <property type="entry name" value="DNA polymerase, Y-family, little finger domain"/>
    <property type="match status" value="1"/>
</dbReference>
<dbReference type="SUPFAM" id="SSF56672">
    <property type="entry name" value="DNA/RNA polymerases"/>
    <property type="match status" value="1"/>
</dbReference>
<dbReference type="InterPro" id="IPR001126">
    <property type="entry name" value="UmuC"/>
</dbReference>
<dbReference type="Pfam" id="PF11799">
    <property type="entry name" value="IMS_C"/>
    <property type="match status" value="1"/>
</dbReference>
<keyword evidence="3" id="KW-0741">SOS mutagenesis</keyword>
<dbReference type="GO" id="GO:0005829">
    <property type="term" value="C:cytosol"/>
    <property type="evidence" value="ECO:0007669"/>
    <property type="project" value="TreeGrafter"/>
</dbReference>
<feature type="domain" description="UmuC" evidence="6">
    <location>
        <begin position="6"/>
        <end position="191"/>
    </location>
</feature>
<keyword evidence="7" id="KW-0808">Transferase</keyword>
<accession>H3ZGI1</accession>
<dbReference type="InterPro" id="IPR036775">
    <property type="entry name" value="DNA_pol_Y-fam_lit_finger_sf"/>
</dbReference>
<gene>
    <name evidence="7" type="ORF">AJE_12268</name>
</gene>
<dbReference type="PANTHER" id="PTHR11076:SF34">
    <property type="entry name" value="PROTEIN UMUC"/>
    <property type="match status" value="1"/>
</dbReference>
<dbReference type="InterPro" id="IPR017961">
    <property type="entry name" value="DNA_pol_Y-fam_little_finger"/>
</dbReference>
<keyword evidence="7" id="KW-0239">DNA-directed DNA polymerase</keyword>
<sequence>MTTKTFALVDCNNFYASCEKMFRPDLRNAAVVVLSNNDGCVVARSKEAKALGIKMGVPAFQIRDLIDSGRVLACSSNYALYADISARVMTTLEQLAPAVEVYSIDEAFLDLTGVTNCVDLTAFGQQVRNTIQKWIGITVCVGIAPTKTLAKLANHAAKKWQKAGGVVDLTDRERQRKLMSLLPVSEVWGIGSKLTAKLNKLGINTVLDLADAEPAFMRQQFSVVVSRIVQELNGESCLELEQVAPTKKEIVSSRSFGERIICKQQMQEAISEYVSRACQKLRKEQQVAKQLSVFLRTSPFSDRERDPYYANSISTSLVTPSADTRDFISLAIKLLDKIWRDGYRYAKAGVMLSDFYDESVYQGSLFEPEPPSYQSKALMTVIDKLNGSGKGKVWFASQGVIQDWSMKRGMLSPQYTTSWVDLPTAKLN</sequence>
<dbReference type="PANTHER" id="PTHR11076">
    <property type="entry name" value="DNA REPAIR POLYMERASE UMUC / TRANSFERASE FAMILY MEMBER"/>
    <property type="match status" value="1"/>
</dbReference>
<proteinExistence type="inferred from homology"/>
<evidence type="ECO:0000256" key="1">
    <source>
        <dbReference type="ARBA" id="ARBA00010945"/>
    </source>
</evidence>
<dbReference type="GO" id="GO:0006281">
    <property type="term" value="P:DNA repair"/>
    <property type="evidence" value="ECO:0007669"/>
    <property type="project" value="UniProtKB-KW"/>
</dbReference>
<dbReference type="Pfam" id="PF11798">
    <property type="entry name" value="IMS_HHH"/>
    <property type="match status" value="1"/>
</dbReference>
<dbReference type="InterPro" id="IPR043128">
    <property type="entry name" value="Rev_trsase/Diguanyl_cyclase"/>
</dbReference>
<evidence type="ECO:0000259" key="6">
    <source>
        <dbReference type="PROSITE" id="PS50173"/>
    </source>
</evidence>
<dbReference type="eggNOG" id="COG0389">
    <property type="taxonomic scope" value="Bacteria"/>
</dbReference>
<dbReference type="Pfam" id="PF00817">
    <property type="entry name" value="IMS"/>
    <property type="match status" value="1"/>
</dbReference>
<evidence type="ECO:0000313" key="7">
    <source>
        <dbReference type="EMBL" id="EHR40293.1"/>
    </source>
</evidence>
<dbReference type="GO" id="GO:0003684">
    <property type="term" value="F:damaged DNA binding"/>
    <property type="evidence" value="ECO:0007669"/>
    <property type="project" value="InterPro"/>
</dbReference>
<reference evidence="7 8" key="1">
    <citation type="journal article" date="2012" name="J. Bacteriol.">
        <title>Genome Sequence of Extracellular-Protease-Producing Alishewanella jeotgali Isolated from Traditional Korean Fermented Seafood.</title>
        <authorList>
            <person name="Jung J."/>
            <person name="Chun J."/>
            <person name="Park W."/>
        </authorList>
    </citation>
    <scope>NUCLEOTIDE SEQUENCE [LARGE SCALE GENOMIC DNA]</scope>
    <source>
        <strain evidence="7 8">KCTC 22429</strain>
    </source>
</reference>
<keyword evidence="8" id="KW-1185">Reference proteome</keyword>
<evidence type="ECO:0000313" key="8">
    <source>
        <dbReference type="Proteomes" id="UP000012046"/>
    </source>
</evidence>
<dbReference type="PROSITE" id="PS50173">
    <property type="entry name" value="UMUC"/>
    <property type="match status" value="1"/>
</dbReference>
<protein>
    <submittedName>
        <fullName evidence="7">DNA-directed DNA polymerase</fullName>
    </submittedName>
</protein>
<comment type="caution">
    <text evidence="7">The sequence shown here is derived from an EMBL/GenBank/DDBJ whole genome shotgun (WGS) entry which is preliminary data.</text>
</comment>
<dbReference type="Proteomes" id="UP000012046">
    <property type="component" value="Unassembled WGS sequence"/>
</dbReference>
<organism evidence="7 8">
    <name type="scientific">Alishewanella jeotgali KCTC 22429</name>
    <dbReference type="NCBI Taxonomy" id="1129374"/>
    <lineage>
        <taxon>Bacteria</taxon>
        <taxon>Pseudomonadati</taxon>
        <taxon>Pseudomonadota</taxon>
        <taxon>Gammaproteobacteria</taxon>
        <taxon>Alteromonadales</taxon>
        <taxon>Alteromonadaceae</taxon>
        <taxon>Alishewanella</taxon>
    </lineage>
</organism>
<dbReference type="Gene3D" id="3.30.70.270">
    <property type="match status" value="1"/>
</dbReference>
<dbReference type="AlphaFoldDB" id="H3ZGI1"/>
<dbReference type="CDD" id="cd01700">
    <property type="entry name" value="PolY_Pol_V_umuC"/>
    <property type="match status" value="1"/>
</dbReference>
<dbReference type="InterPro" id="IPR025188">
    <property type="entry name" value="DUF4113"/>
</dbReference>
<evidence type="ECO:0000256" key="2">
    <source>
        <dbReference type="ARBA" id="ARBA00022763"/>
    </source>
</evidence>
<keyword evidence="5" id="KW-0742">SOS response</keyword>
<evidence type="ECO:0000256" key="4">
    <source>
        <dbReference type="ARBA" id="ARBA00023204"/>
    </source>
</evidence>
<name>H3ZGI1_9ALTE</name>
<evidence type="ECO:0000256" key="3">
    <source>
        <dbReference type="ARBA" id="ARBA00023199"/>
    </source>
</evidence>
<dbReference type="Pfam" id="PF13438">
    <property type="entry name" value="DUF4113"/>
    <property type="match status" value="1"/>
</dbReference>
<dbReference type="SUPFAM" id="SSF100879">
    <property type="entry name" value="Lesion bypass DNA polymerase (Y-family), little finger domain"/>
    <property type="match status" value="1"/>
</dbReference>
<dbReference type="NCBIfam" id="NF002955">
    <property type="entry name" value="PRK03609.1"/>
    <property type="match status" value="1"/>
</dbReference>
<dbReference type="PATRIC" id="fig|1129374.4.peg.2434"/>
<dbReference type="Gene3D" id="3.40.1170.60">
    <property type="match status" value="1"/>
</dbReference>
<comment type="similarity">
    <text evidence="1">Belongs to the DNA polymerase type-Y family.</text>
</comment>
<dbReference type="InterPro" id="IPR050116">
    <property type="entry name" value="DNA_polymerase-Y"/>
</dbReference>
<dbReference type="GO" id="GO:0042276">
    <property type="term" value="P:error-prone translesion synthesis"/>
    <property type="evidence" value="ECO:0007669"/>
    <property type="project" value="TreeGrafter"/>
</dbReference>
<dbReference type="STRING" id="1129374.AJE_12268"/>
<dbReference type="GO" id="GO:0009432">
    <property type="term" value="P:SOS response"/>
    <property type="evidence" value="ECO:0007669"/>
    <property type="project" value="UniProtKB-KW"/>
</dbReference>